<accession>A0A7W5FMN6</accession>
<protein>
    <submittedName>
        <fullName evidence="1">Uncharacterized protein</fullName>
    </submittedName>
</protein>
<dbReference type="Proteomes" id="UP000570361">
    <property type="component" value="Unassembled WGS sequence"/>
</dbReference>
<gene>
    <name evidence="1" type="ORF">FHS18_002390</name>
</gene>
<evidence type="ECO:0000313" key="1">
    <source>
        <dbReference type="EMBL" id="MBB3110323.1"/>
    </source>
</evidence>
<dbReference type="RefSeq" id="WP_183600219.1">
    <property type="nucleotide sequence ID" value="NZ_JACHXK010000004.1"/>
</dbReference>
<name>A0A7W5FMN6_9BACL</name>
<comment type="caution">
    <text evidence="1">The sequence shown here is derived from an EMBL/GenBank/DDBJ whole genome shotgun (WGS) entry which is preliminary data.</text>
</comment>
<keyword evidence="2" id="KW-1185">Reference proteome</keyword>
<evidence type="ECO:0000313" key="2">
    <source>
        <dbReference type="Proteomes" id="UP000570361"/>
    </source>
</evidence>
<proteinExistence type="predicted"/>
<organism evidence="1 2">
    <name type="scientific">Paenibacillus phyllosphaerae</name>
    <dbReference type="NCBI Taxonomy" id="274593"/>
    <lineage>
        <taxon>Bacteria</taxon>
        <taxon>Bacillati</taxon>
        <taxon>Bacillota</taxon>
        <taxon>Bacilli</taxon>
        <taxon>Bacillales</taxon>
        <taxon>Paenibacillaceae</taxon>
        <taxon>Paenibacillus</taxon>
    </lineage>
</organism>
<dbReference type="EMBL" id="JACHXK010000004">
    <property type="protein sequence ID" value="MBB3110323.1"/>
    <property type="molecule type" value="Genomic_DNA"/>
</dbReference>
<dbReference type="AlphaFoldDB" id="A0A7W5FMN6"/>
<reference evidence="1 2" key="1">
    <citation type="submission" date="2020-08" db="EMBL/GenBank/DDBJ databases">
        <title>Genomic Encyclopedia of Type Strains, Phase III (KMG-III): the genomes of soil and plant-associated and newly described type strains.</title>
        <authorList>
            <person name="Whitman W."/>
        </authorList>
    </citation>
    <scope>NUCLEOTIDE SEQUENCE [LARGE SCALE GENOMIC DNA]</scope>
    <source>
        <strain evidence="1 2">CECT 5862</strain>
    </source>
</reference>
<sequence>MLRCENYRFIERYRPFRDLTFKFYADGSLTIVDNNTEVAIKPAELNRESYDFYARRRMAFIRKDLTAKLQKYA</sequence>